<gene>
    <name evidence="1" type="ORF">B0I36DRAFT_319635</name>
</gene>
<evidence type="ECO:0000313" key="1">
    <source>
        <dbReference type="EMBL" id="KAH7032574.1"/>
    </source>
</evidence>
<proteinExistence type="predicted"/>
<name>A0A9P9BNY7_9PEZI</name>
<reference evidence="1" key="1">
    <citation type="journal article" date="2021" name="Nat. Commun.">
        <title>Genetic determinants of endophytism in the Arabidopsis root mycobiome.</title>
        <authorList>
            <person name="Mesny F."/>
            <person name="Miyauchi S."/>
            <person name="Thiergart T."/>
            <person name="Pickel B."/>
            <person name="Atanasova L."/>
            <person name="Karlsson M."/>
            <person name="Huettel B."/>
            <person name="Barry K.W."/>
            <person name="Haridas S."/>
            <person name="Chen C."/>
            <person name="Bauer D."/>
            <person name="Andreopoulos W."/>
            <person name="Pangilinan J."/>
            <person name="LaButti K."/>
            <person name="Riley R."/>
            <person name="Lipzen A."/>
            <person name="Clum A."/>
            <person name="Drula E."/>
            <person name="Henrissat B."/>
            <person name="Kohler A."/>
            <person name="Grigoriev I.V."/>
            <person name="Martin F.M."/>
            <person name="Hacquard S."/>
        </authorList>
    </citation>
    <scope>NUCLEOTIDE SEQUENCE</scope>
    <source>
        <strain evidence="1">MPI-CAGE-CH-0230</strain>
    </source>
</reference>
<dbReference type="EMBL" id="JAGTJQ010000004">
    <property type="protein sequence ID" value="KAH7032574.1"/>
    <property type="molecule type" value="Genomic_DNA"/>
</dbReference>
<comment type="caution">
    <text evidence="1">The sequence shown here is derived from an EMBL/GenBank/DDBJ whole genome shotgun (WGS) entry which is preliminary data.</text>
</comment>
<dbReference type="Proteomes" id="UP000756346">
    <property type="component" value="Unassembled WGS sequence"/>
</dbReference>
<dbReference type="GeneID" id="70182986"/>
<dbReference type="RefSeq" id="XP_046013406.1">
    <property type="nucleotide sequence ID" value="XM_046153440.1"/>
</dbReference>
<sequence length="87" mass="10085">MLYLLRELRLPKGSHTAWIIKNVGKDYTLGMEATHSMSFWLGEIRKARRRLSQEPSKNIVREMLVPQPEGRIFPDALVHKLEAVSLE</sequence>
<dbReference type="AlphaFoldDB" id="A0A9P9BNY7"/>
<keyword evidence="2" id="KW-1185">Reference proteome</keyword>
<organism evidence="1 2">
    <name type="scientific">Microdochium trichocladiopsis</name>
    <dbReference type="NCBI Taxonomy" id="1682393"/>
    <lineage>
        <taxon>Eukaryota</taxon>
        <taxon>Fungi</taxon>
        <taxon>Dikarya</taxon>
        <taxon>Ascomycota</taxon>
        <taxon>Pezizomycotina</taxon>
        <taxon>Sordariomycetes</taxon>
        <taxon>Xylariomycetidae</taxon>
        <taxon>Xylariales</taxon>
        <taxon>Microdochiaceae</taxon>
        <taxon>Microdochium</taxon>
    </lineage>
</organism>
<accession>A0A9P9BNY7</accession>
<evidence type="ECO:0000313" key="2">
    <source>
        <dbReference type="Proteomes" id="UP000756346"/>
    </source>
</evidence>
<protein>
    <submittedName>
        <fullName evidence="1">Uncharacterized protein</fullName>
    </submittedName>
</protein>